<organism evidence="2">
    <name type="scientific">uncultured organism</name>
    <dbReference type="NCBI Taxonomy" id="155900"/>
    <lineage>
        <taxon>unclassified sequences</taxon>
        <taxon>environmental samples</taxon>
    </lineage>
</organism>
<evidence type="ECO:0000259" key="1">
    <source>
        <dbReference type="Pfam" id="PF01575"/>
    </source>
</evidence>
<gene>
    <name evidence="2" type="ORF">KBTEX_03042</name>
</gene>
<sequence>MSLYLEDLQPGRRIGTGELTLDKQQMLTFAQAYDPQPFHLDEAAAARSVFGGLVASGFQTAALAWVLALRTGCFDESNLAGIGIDELRWKKPLVAGETVSCRLEVIEGRPSASKPDRGTVVIRYDLVNRAGELLLTMKLIHVVKRRQHA</sequence>
<dbReference type="InterPro" id="IPR002539">
    <property type="entry name" value="MaoC-like_dom"/>
</dbReference>
<reference evidence="2" key="1">
    <citation type="submission" date="2019-06" db="EMBL/GenBank/DDBJ databases">
        <authorList>
            <person name="Murdoch R.W."/>
            <person name="Fathepure B."/>
        </authorList>
    </citation>
    <scope>NUCLEOTIDE SEQUENCE</scope>
</reference>
<dbReference type="Pfam" id="PF01575">
    <property type="entry name" value="MaoC_dehydratas"/>
    <property type="match status" value="1"/>
</dbReference>
<dbReference type="InterPro" id="IPR052342">
    <property type="entry name" value="MCH/BMMD"/>
</dbReference>
<name>A0A5B8RGU2_9ZZZZ</name>
<dbReference type="Gene3D" id="3.10.129.10">
    <property type="entry name" value="Hotdog Thioesterase"/>
    <property type="match status" value="1"/>
</dbReference>
<proteinExistence type="predicted"/>
<dbReference type="InterPro" id="IPR029069">
    <property type="entry name" value="HotDog_dom_sf"/>
</dbReference>
<dbReference type="CDD" id="cd03454">
    <property type="entry name" value="YdeM"/>
    <property type="match status" value="1"/>
</dbReference>
<dbReference type="PANTHER" id="PTHR43664:SF1">
    <property type="entry name" value="BETA-METHYLMALYL-COA DEHYDRATASE"/>
    <property type="match status" value="1"/>
</dbReference>
<dbReference type="EMBL" id="MN079163">
    <property type="protein sequence ID" value="QEA06702.1"/>
    <property type="molecule type" value="Genomic_DNA"/>
</dbReference>
<evidence type="ECO:0000313" key="2">
    <source>
        <dbReference type="EMBL" id="QEA06702.1"/>
    </source>
</evidence>
<dbReference type="SUPFAM" id="SSF54637">
    <property type="entry name" value="Thioesterase/thiol ester dehydrase-isomerase"/>
    <property type="match status" value="1"/>
</dbReference>
<dbReference type="PANTHER" id="PTHR43664">
    <property type="entry name" value="MONOAMINE OXIDASE-RELATED"/>
    <property type="match status" value="1"/>
</dbReference>
<protein>
    <recommendedName>
        <fullName evidence="1">MaoC-like domain-containing protein</fullName>
    </recommendedName>
</protein>
<dbReference type="AlphaFoldDB" id="A0A5B8RGU2"/>
<accession>A0A5B8RGU2</accession>
<feature type="domain" description="MaoC-like" evidence="1">
    <location>
        <begin position="10"/>
        <end position="112"/>
    </location>
</feature>